<gene>
    <name evidence="3" type="ORF">RDB_LOCUS168390</name>
</gene>
<feature type="region of interest" description="Disordered" evidence="1">
    <location>
        <begin position="159"/>
        <end position="436"/>
    </location>
</feature>
<feature type="region of interest" description="Disordered" evidence="1">
    <location>
        <begin position="1"/>
        <end position="139"/>
    </location>
</feature>
<feature type="compositionally biased region" description="Polar residues" evidence="1">
    <location>
        <begin position="76"/>
        <end position="102"/>
    </location>
</feature>
<feature type="compositionally biased region" description="Polar residues" evidence="1">
    <location>
        <begin position="165"/>
        <end position="191"/>
    </location>
</feature>
<protein>
    <submittedName>
        <fullName evidence="3">Uncharacterized protein</fullName>
    </submittedName>
</protein>
<evidence type="ECO:0000256" key="2">
    <source>
        <dbReference type="SAM" id="Phobius"/>
    </source>
</evidence>
<evidence type="ECO:0000313" key="4">
    <source>
        <dbReference type="Proteomes" id="UP000663827"/>
    </source>
</evidence>
<accession>A0A8H3EAF8</accession>
<keyword evidence="2" id="KW-0472">Membrane</keyword>
<evidence type="ECO:0000256" key="1">
    <source>
        <dbReference type="SAM" id="MobiDB-lite"/>
    </source>
</evidence>
<feature type="compositionally biased region" description="Low complexity" evidence="1">
    <location>
        <begin position="329"/>
        <end position="338"/>
    </location>
</feature>
<feature type="transmembrane region" description="Helical" evidence="2">
    <location>
        <begin position="483"/>
        <end position="504"/>
    </location>
</feature>
<feature type="transmembrane region" description="Helical" evidence="2">
    <location>
        <begin position="589"/>
        <end position="613"/>
    </location>
</feature>
<keyword evidence="2" id="KW-1133">Transmembrane helix</keyword>
<organism evidence="3 4">
    <name type="scientific">Rhizoctonia solani</name>
    <dbReference type="NCBI Taxonomy" id="456999"/>
    <lineage>
        <taxon>Eukaryota</taxon>
        <taxon>Fungi</taxon>
        <taxon>Dikarya</taxon>
        <taxon>Basidiomycota</taxon>
        <taxon>Agaricomycotina</taxon>
        <taxon>Agaricomycetes</taxon>
        <taxon>Cantharellales</taxon>
        <taxon>Ceratobasidiaceae</taxon>
        <taxon>Rhizoctonia</taxon>
    </lineage>
</organism>
<comment type="caution">
    <text evidence="3">The sequence shown here is derived from an EMBL/GenBank/DDBJ whole genome shotgun (WGS) entry which is preliminary data.</text>
</comment>
<name>A0A8H3EAF8_9AGAM</name>
<feature type="compositionally biased region" description="Low complexity" evidence="1">
    <location>
        <begin position="193"/>
        <end position="239"/>
    </location>
</feature>
<proteinExistence type="predicted"/>
<dbReference type="EMBL" id="CAJNJQ010005922">
    <property type="protein sequence ID" value="CAE7222087.1"/>
    <property type="molecule type" value="Genomic_DNA"/>
</dbReference>
<feature type="compositionally biased region" description="Polar residues" evidence="1">
    <location>
        <begin position="46"/>
        <end position="55"/>
    </location>
</feature>
<feature type="compositionally biased region" description="Low complexity" evidence="1">
    <location>
        <begin position="30"/>
        <end position="45"/>
    </location>
</feature>
<evidence type="ECO:0000313" key="3">
    <source>
        <dbReference type="EMBL" id="CAE7222087.1"/>
    </source>
</evidence>
<reference evidence="3" key="1">
    <citation type="submission" date="2021-01" db="EMBL/GenBank/DDBJ databases">
        <authorList>
            <person name="Kaushik A."/>
        </authorList>
    </citation>
    <scope>NUCLEOTIDE SEQUENCE</scope>
    <source>
        <strain evidence="3">AG5</strain>
    </source>
</reference>
<feature type="compositionally biased region" description="Low complexity" evidence="1">
    <location>
        <begin position="367"/>
        <end position="377"/>
    </location>
</feature>
<sequence length="890" mass="98117">MTSQQQPWSPQPPTHYQEPNADQRGVGNYPSPQQQQQPGYPQPQQTGYSNQQQAGYNQQPVYNPQQPNSGYAQPGQGYTPSPNPNPNTQISTPQTYTPNSAYPQSQPRPPLPPPPPHGANRQMSLPLGPSHAYGHVQQPTDTSVAALDLAAYSARAAYTPYPQPGYNSHPQSAYSAHPQSGYGSHPQSGYATPQGGYAYGQPGYVSQPPAAAYPQPTAATYQTHQPQPVSSQPVSSNYNPQPPAGGGTVNLGDFIDVGPFTYSGIRETSPPPRQKSPQRPQRLESPQRPQRHESPQRPQRFESPRHESPQRVQRQESPQRAPRNPSPQRPQTRSPQPTGHLPWASENSNPNDYDLGDPDLVYPPASPRRNNSNNLPSTGHAQADDSASEASHSPEERNPNETSYFSPNPTTENKDKKDWGVREEGERAGDINSDGKLISNGPRKRMALRALEVLCAIGAVVACIYAFAVPKPNPAAPPASKPAVYVIIVIGFLIITAFTYIYIVRGLFGIGRNKDDPYSHAMVLPISRHRLGSNKNSKSQLNLIVDPSASPPKNEANLTPGVPWSEQQTSGGVFTSYEREKARLSARKGLWWALGLDVLGALAWGTGFVLAMVGPRCPTCRQLREVIVESLLLQYILTLERTGYQPPLRTRPDLDYAQMIQVLRNNRDGWRLCTELADPSLIEIATSNVAFSVFVDGVFAYMSEERTGRGPGESRTLPTIYFRQLASINKGTEYKHWRHDLGHNVVDIAIQPEIDLLVLLTFDDLPGQGGSNHIHLRTMSTNDPHPLAASPVLDLHVSDMTRDELENEDHVLQIYGRMISIYYDGTVGGRRAPRFHPTIWDWVAGTKIAATNALESTLYFRKIMLDDEHIAILADKSNGVTPFGLLVYKM</sequence>
<keyword evidence="2" id="KW-0812">Transmembrane</keyword>
<feature type="compositionally biased region" description="Basic and acidic residues" evidence="1">
    <location>
        <begin position="290"/>
        <end position="309"/>
    </location>
</feature>
<feature type="transmembrane region" description="Helical" evidence="2">
    <location>
        <begin position="446"/>
        <end position="468"/>
    </location>
</feature>
<dbReference type="AlphaFoldDB" id="A0A8H3EAF8"/>
<feature type="compositionally biased region" description="Basic and acidic residues" evidence="1">
    <location>
        <begin position="412"/>
        <end position="429"/>
    </location>
</feature>
<feature type="compositionally biased region" description="Pro residues" evidence="1">
    <location>
        <begin position="106"/>
        <end position="117"/>
    </location>
</feature>
<dbReference type="Proteomes" id="UP000663827">
    <property type="component" value="Unassembled WGS sequence"/>
</dbReference>
<feature type="compositionally biased region" description="Polar residues" evidence="1">
    <location>
        <begin position="400"/>
        <end position="411"/>
    </location>
</feature>
<feature type="compositionally biased region" description="Low complexity" evidence="1">
    <location>
        <begin position="56"/>
        <end position="68"/>
    </location>
</feature>